<comment type="caution">
    <text evidence="2">The sequence shown here is derived from an EMBL/GenBank/DDBJ whole genome shotgun (WGS) entry which is preliminary data.</text>
</comment>
<organism evidence="2 3">
    <name type="scientific">Candidatus Kaiserbacteria bacterium RIFCSPLOWO2_12_FULL_50_28</name>
    <dbReference type="NCBI Taxonomy" id="1798527"/>
    <lineage>
        <taxon>Bacteria</taxon>
        <taxon>Candidatus Kaiseribacteriota</taxon>
    </lineage>
</organism>
<reference evidence="2 3" key="1">
    <citation type="journal article" date="2016" name="Nat. Commun.">
        <title>Thousands of microbial genomes shed light on interconnected biogeochemical processes in an aquifer system.</title>
        <authorList>
            <person name="Anantharaman K."/>
            <person name="Brown C.T."/>
            <person name="Hug L.A."/>
            <person name="Sharon I."/>
            <person name="Castelle C.J."/>
            <person name="Probst A.J."/>
            <person name="Thomas B.C."/>
            <person name="Singh A."/>
            <person name="Wilkins M.J."/>
            <person name="Karaoz U."/>
            <person name="Brodie E.L."/>
            <person name="Williams K.H."/>
            <person name="Hubbard S.S."/>
            <person name="Banfield J.F."/>
        </authorList>
    </citation>
    <scope>NUCLEOTIDE SEQUENCE [LARGE SCALE GENOMIC DNA]</scope>
</reference>
<dbReference type="AlphaFoldDB" id="A0A1F6FN05"/>
<dbReference type="Proteomes" id="UP000177968">
    <property type="component" value="Unassembled WGS sequence"/>
</dbReference>
<dbReference type="InterPro" id="IPR014710">
    <property type="entry name" value="RmlC-like_jellyroll"/>
</dbReference>
<evidence type="ECO:0000313" key="2">
    <source>
        <dbReference type="EMBL" id="OGG87224.1"/>
    </source>
</evidence>
<name>A0A1F6FN05_9BACT</name>
<dbReference type="GO" id="GO:0005976">
    <property type="term" value="P:polysaccharide metabolic process"/>
    <property type="evidence" value="ECO:0007669"/>
    <property type="project" value="InterPro"/>
</dbReference>
<dbReference type="Gene3D" id="2.60.120.10">
    <property type="entry name" value="Jelly Rolls"/>
    <property type="match status" value="1"/>
</dbReference>
<gene>
    <name evidence="2" type="ORF">A3H15_01365</name>
</gene>
<sequence length="136" mass="15028">MDTRKAISTTYSPEARSLSEYLRSLPVVANSTDGILVKTGTSKQCTLSHGNVSLQYHHHRSERWILVKGDLTAVIVKNGIRTEHPLKVGDTFIVHKGTAHRLISKRGGVVVEVAIGSTFNEEDIVRLEDDHGRTIT</sequence>
<evidence type="ECO:0000259" key="1">
    <source>
        <dbReference type="Pfam" id="PF01050"/>
    </source>
</evidence>
<dbReference type="InterPro" id="IPR011051">
    <property type="entry name" value="RmlC_Cupin_sf"/>
</dbReference>
<dbReference type="GO" id="GO:0016779">
    <property type="term" value="F:nucleotidyltransferase activity"/>
    <property type="evidence" value="ECO:0007669"/>
    <property type="project" value="InterPro"/>
</dbReference>
<feature type="domain" description="Mannose-6-phosphate isomerase type II C-terminal" evidence="1">
    <location>
        <begin position="51"/>
        <end position="129"/>
    </location>
</feature>
<accession>A0A1F6FN05</accession>
<dbReference type="InterPro" id="IPR001538">
    <property type="entry name" value="Man6P_isomerase-2_C"/>
</dbReference>
<dbReference type="EMBL" id="MFMO01000034">
    <property type="protein sequence ID" value="OGG87224.1"/>
    <property type="molecule type" value="Genomic_DNA"/>
</dbReference>
<proteinExistence type="predicted"/>
<protein>
    <recommendedName>
        <fullName evidence="1">Mannose-6-phosphate isomerase type II C-terminal domain-containing protein</fullName>
    </recommendedName>
</protein>
<evidence type="ECO:0000313" key="3">
    <source>
        <dbReference type="Proteomes" id="UP000177968"/>
    </source>
</evidence>
<dbReference type="Pfam" id="PF01050">
    <property type="entry name" value="MannoseP_isomer"/>
    <property type="match status" value="1"/>
</dbReference>
<dbReference type="SUPFAM" id="SSF51182">
    <property type="entry name" value="RmlC-like cupins"/>
    <property type="match status" value="1"/>
</dbReference>